<gene>
    <name evidence="2" type="ORF">AArcSl_2932</name>
</gene>
<dbReference type="AlphaFoldDB" id="A0A343TN71"/>
<dbReference type="PANTHER" id="PTHR43852:SF3">
    <property type="entry name" value="NUCLEOTIDYLTRANSFERASE"/>
    <property type="match status" value="1"/>
</dbReference>
<dbReference type="EMBL" id="CP025066">
    <property type="protein sequence ID" value="AUX10543.1"/>
    <property type="molecule type" value="Genomic_DNA"/>
</dbReference>
<dbReference type="KEGG" id="hdf:AArcSl_2932"/>
<dbReference type="PANTHER" id="PTHR43852">
    <property type="entry name" value="NUCLEOTIDYLTRANSFERASE"/>
    <property type="match status" value="1"/>
</dbReference>
<accession>A0A343TN71</accession>
<proteinExistence type="predicted"/>
<dbReference type="GeneID" id="37879294"/>
<protein>
    <recommendedName>
        <fullName evidence="1">Polymerase beta nucleotidyltransferase domain-containing protein</fullName>
    </recommendedName>
</protein>
<evidence type="ECO:0000259" key="1">
    <source>
        <dbReference type="Pfam" id="PF18765"/>
    </source>
</evidence>
<evidence type="ECO:0000313" key="2">
    <source>
        <dbReference type="EMBL" id="AUX10543.1"/>
    </source>
</evidence>
<name>A0A343TN71_9EURY</name>
<dbReference type="OrthoDB" id="25428at2157"/>
<dbReference type="Pfam" id="PF18765">
    <property type="entry name" value="Polbeta"/>
    <property type="match status" value="1"/>
</dbReference>
<dbReference type="SUPFAM" id="SSF81301">
    <property type="entry name" value="Nucleotidyltransferase"/>
    <property type="match status" value="1"/>
</dbReference>
<dbReference type="InterPro" id="IPR041633">
    <property type="entry name" value="Polbeta"/>
</dbReference>
<feature type="domain" description="Polymerase beta nucleotidyltransferase" evidence="1">
    <location>
        <begin position="16"/>
        <end position="104"/>
    </location>
</feature>
<dbReference type="InterPro" id="IPR043519">
    <property type="entry name" value="NT_sf"/>
</dbReference>
<dbReference type="NCBIfam" id="NF047752">
    <property type="entry name" value="MntA_antitoxin"/>
    <property type="match status" value="1"/>
</dbReference>
<evidence type="ECO:0000313" key="3">
    <source>
        <dbReference type="Proteomes" id="UP000263012"/>
    </source>
</evidence>
<dbReference type="Proteomes" id="UP000263012">
    <property type="component" value="Chromosome"/>
</dbReference>
<dbReference type="RefSeq" id="WP_161945982.1">
    <property type="nucleotide sequence ID" value="NZ_CP025066.1"/>
</dbReference>
<keyword evidence="3" id="KW-1185">Reference proteome</keyword>
<dbReference type="InterPro" id="IPR052930">
    <property type="entry name" value="TA_antitoxin_MntA"/>
</dbReference>
<reference evidence="3" key="1">
    <citation type="submission" date="2017-11" db="EMBL/GenBank/DDBJ databases">
        <title>Phenotypic and genomic properties of facultatively anaerobic sulfur-reducing natronoarchaea from hypersaline soda lakes.</title>
        <authorList>
            <person name="Sorokin D.Y."/>
            <person name="Kublanov I.V."/>
            <person name="Roman P."/>
            <person name="Sinninghe Damste J.S."/>
            <person name="Golyshin P.N."/>
            <person name="Rojo D."/>
            <person name="Ciordia S."/>
            <person name="Mena M.D.C."/>
            <person name="Ferrer M."/>
            <person name="Messina E."/>
            <person name="Smedile F."/>
            <person name="La Spada G."/>
            <person name="La Cono V."/>
            <person name="Yakimov M.M."/>
        </authorList>
    </citation>
    <scope>NUCLEOTIDE SEQUENCE [LARGE SCALE GENOMIC DNA]</scope>
    <source>
        <strain evidence="3">AArc-Sl</strain>
    </source>
</reference>
<dbReference type="Gene3D" id="3.30.460.10">
    <property type="entry name" value="Beta Polymerase, domain 2"/>
    <property type="match status" value="1"/>
</dbReference>
<organism evidence="2 3">
    <name type="scientific">Halalkaliarchaeum desulfuricum</name>
    <dbReference type="NCBI Taxonomy" id="2055893"/>
    <lineage>
        <taxon>Archaea</taxon>
        <taxon>Methanobacteriati</taxon>
        <taxon>Methanobacteriota</taxon>
        <taxon>Stenosarchaea group</taxon>
        <taxon>Halobacteria</taxon>
        <taxon>Halobacteriales</taxon>
        <taxon>Haloferacaceae</taxon>
        <taxon>Halalkaliarchaeum</taxon>
    </lineage>
</organism>
<dbReference type="CDD" id="cd05403">
    <property type="entry name" value="NT_KNTase_like"/>
    <property type="match status" value="1"/>
</dbReference>
<sequence length="146" mass="15963">MAGTADDTDAIDVDAIRRVLEGYPIRLGVLFGSRATGSTHAHSDVDVAVEFDGELSPDERRRARLDVIVDLTRELGTDDVDVVDLDGVRPAIGKAALERGVLLVGSPGRADRRRREFADRTTEDTRGDRLDRFDALLTEMEDAVDA</sequence>